<sequence>MAFQAQVRDLVWRETKRRMRFPGFSEHEGPAAPDALAPTSAAAKAGT</sequence>
<evidence type="ECO:0008006" key="4">
    <source>
        <dbReference type="Google" id="ProtNLM"/>
    </source>
</evidence>
<name>A0ABQ3Q824_9ACTN</name>
<feature type="compositionally biased region" description="Low complexity" evidence="1">
    <location>
        <begin position="30"/>
        <end position="47"/>
    </location>
</feature>
<organism evidence="2 3">
    <name type="scientific">Streptomyces daghestanicus</name>
    <dbReference type="NCBI Taxonomy" id="66885"/>
    <lineage>
        <taxon>Bacteria</taxon>
        <taxon>Bacillati</taxon>
        <taxon>Actinomycetota</taxon>
        <taxon>Actinomycetes</taxon>
        <taxon>Kitasatosporales</taxon>
        <taxon>Streptomycetaceae</taxon>
        <taxon>Streptomyces</taxon>
    </lineage>
</organism>
<gene>
    <name evidence="2" type="ORF">Sdagh_51290</name>
</gene>
<comment type="caution">
    <text evidence="2">The sequence shown here is derived from an EMBL/GenBank/DDBJ whole genome shotgun (WGS) entry which is preliminary data.</text>
</comment>
<reference evidence="2" key="1">
    <citation type="submission" date="2024-05" db="EMBL/GenBank/DDBJ databases">
        <title>Whole genome shotgun sequence of Streptomyces daghestanicus NBRC 12762.</title>
        <authorList>
            <person name="Komaki H."/>
            <person name="Tamura T."/>
        </authorList>
    </citation>
    <scope>NUCLEOTIDE SEQUENCE</scope>
    <source>
        <strain evidence="2">NBRC 12762</strain>
    </source>
</reference>
<dbReference type="Proteomes" id="UP001052655">
    <property type="component" value="Unassembled WGS sequence"/>
</dbReference>
<dbReference type="EMBL" id="BNDX01000013">
    <property type="protein sequence ID" value="GHI33399.1"/>
    <property type="molecule type" value="Genomic_DNA"/>
</dbReference>
<evidence type="ECO:0000313" key="3">
    <source>
        <dbReference type="Proteomes" id="UP001052655"/>
    </source>
</evidence>
<proteinExistence type="predicted"/>
<feature type="region of interest" description="Disordered" evidence="1">
    <location>
        <begin position="22"/>
        <end position="47"/>
    </location>
</feature>
<protein>
    <recommendedName>
        <fullName evidence="4">Transposase</fullName>
    </recommendedName>
</protein>
<dbReference type="RefSeq" id="WP_190078592.1">
    <property type="nucleotide sequence ID" value="NZ_BMTC01000048.1"/>
</dbReference>
<keyword evidence="3" id="KW-1185">Reference proteome</keyword>
<accession>A0ABQ3Q824</accession>
<evidence type="ECO:0000256" key="1">
    <source>
        <dbReference type="SAM" id="MobiDB-lite"/>
    </source>
</evidence>
<evidence type="ECO:0000313" key="2">
    <source>
        <dbReference type="EMBL" id="GHI33399.1"/>
    </source>
</evidence>